<feature type="signal peptide" evidence="1">
    <location>
        <begin position="1"/>
        <end position="17"/>
    </location>
</feature>
<reference evidence="4" key="1">
    <citation type="submission" date="2023-01" db="EMBL/GenBank/DDBJ databases">
        <title>Key to firefly adult light organ development and bioluminescence: homeobox transcription factors regulate luciferase expression and transportation to peroxisome.</title>
        <authorList>
            <person name="Fu X."/>
        </authorList>
    </citation>
    <scope>NUCLEOTIDE SEQUENCE [LARGE SCALE GENOMIC DNA]</scope>
</reference>
<sequence length="213" mass="24380">MPYNLFVILLTVSLASCYYQNEFWTDIRFVKQEQVINMTNVSDYCTKPGLQCGDCHTSILCRLIDGKYQGTIYETCMDPQTCDKGTCSDHPSISCVKYKYQCQMAEGVYPDPAFCQKYHYCVPKNGILEHTEGQCNEGYYYNILSTRCDMKLPPSKVCPVSSIPKCTTPGQSSALKENPSIYYTCWPVQPKILYPILDACQNGQKYYNYSCHY</sequence>
<dbReference type="SMART" id="SM00494">
    <property type="entry name" value="ChtBD2"/>
    <property type="match status" value="1"/>
</dbReference>
<dbReference type="AlphaFoldDB" id="A0AAN7P3Y1"/>
<feature type="chain" id="PRO_5043050567" description="Chitin-binding type-2 domain-containing protein" evidence="1">
    <location>
        <begin position="18"/>
        <end position="213"/>
    </location>
</feature>
<dbReference type="Gene3D" id="2.170.140.10">
    <property type="entry name" value="Chitin binding domain"/>
    <property type="match status" value="1"/>
</dbReference>
<dbReference type="EMBL" id="JARPUR010000006">
    <property type="protein sequence ID" value="KAK4873756.1"/>
    <property type="molecule type" value="Genomic_DNA"/>
</dbReference>
<dbReference type="Pfam" id="PF01607">
    <property type="entry name" value="CBM_14"/>
    <property type="match status" value="1"/>
</dbReference>
<dbReference type="GO" id="GO:0008061">
    <property type="term" value="F:chitin binding"/>
    <property type="evidence" value="ECO:0007669"/>
    <property type="project" value="InterPro"/>
</dbReference>
<proteinExistence type="predicted"/>
<dbReference type="GO" id="GO:0005576">
    <property type="term" value="C:extracellular region"/>
    <property type="evidence" value="ECO:0007669"/>
    <property type="project" value="InterPro"/>
</dbReference>
<evidence type="ECO:0000256" key="1">
    <source>
        <dbReference type="SAM" id="SignalP"/>
    </source>
</evidence>
<dbReference type="Proteomes" id="UP001353858">
    <property type="component" value="Unassembled WGS sequence"/>
</dbReference>
<comment type="caution">
    <text evidence="3">The sequence shown here is derived from an EMBL/GenBank/DDBJ whole genome shotgun (WGS) entry which is preliminary data.</text>
</comment>
<dbReference type="InterPro" id="IPR036508">
    <property type="entry name" value="Chitin-bd_dom_sf"/>
</dbReference>
<evidence type="ECO:0000259" key="2">
    <source>
        <dbReference type="PROSITE" id="PS50940"/>
    </source>
</evidence>
<protein>
    <recommendedName>
        <fullName evidence="2">Chitin-binding type-2 domain-containing protein</fullName>
    </recommendedName>
</protein>
<name>A0AAN7P3Y1_9COLE</name>
<organism evidence="3 4">
    <name type="scientific">Aquatica leii</name>
    <dbReference type="NCBI Taxonomy" id="1421715"/>
    <lineage>
        <taxon>Eukaryota</taxon>
        <taxon>Metazoa</taxon>
        <taxon>Ecdysozoa</taxon>
        <taxon>Arthropoda</taxon>
        <taxon>Hexapoda</taxon>
        <taxon>Insecta</taxon>
        <taxon>Pterygota</taxon>
        <taxon>Neoptera</taxon>
        <taxon>Endopterygota</taxon>
        <taxon>Coleoptera</taxon>
        <taxon>Polyphaga</taxon>
        <taxon>Elateriformia</taxon>
        <taxon>Elateroidea</taxon>
        <taxon>Lampyridae</taxon>
        <taxon>Luciolinae</taxon>
        <taxon>Aquatica</taxon>
    </lineage>
</organism>
<gene>
    <name evidence="3" type="ORF">RN001_013116</name>
</gene>
<evidence type="ECO:0000313" key="4">
    <source>
        <dbReference type="Proteomes" id="UP001353858"/>
    </source>
</evidence>
<dbReference type="SUPFAM" id="SSF57625">
    <property type="entry name" value="Invertebrate chitin-binding proteins"/>
    <property type="match status" value="1"/>
</dbReference>
<dbReference type="PROSITE" id="PS50940">
    <property type="entry name" value="CHIT_BIND_II"/>
    <property type="match status" value="1"/>
</dbReference>
<accession>A0AAN7P3Y1</accession>
<feature type="domain" description="Chitin-binding type-2" evidence="2">
    <location>
        <begin position="99"/>
        <end position="160"/>
    </location>
</feature>
<evidence type="ECO:0000313" key="3">
    <source>
        <dbReference type="EMBL" id="KAK4873756.1"/>
    </source>
</evidence>
<keyword evidence="4" id="KW-1185">Reference proteome</keyword>
<dbReference type="InterPro" id="IPR002557">
    <property type="entry name" value="Chitin-bd_dom"/>
</dbReference>
<keyword evidence="1" id="KW-0732">Signal</keyword>